<reference evidence="3 4" key="1">
    <citation type="submission" date="2016-10" db="EMBL/GenBank/DDBJ databases">
        <title>Reductive evolution of mitochondrial metabolism and differential evolution of invasion-related proteins in Cryptosporidium.</title>
        <authorList>
            <person name="Liu S."/>
            <person name="Roellig D.M."/>
            <person name="Guo Y."/>
            <person name="Li N."/>
            <person name="Frace M.A."/>
            <person name="Tang K."/>
            <person name="Zhang L."/>
            <person name="Feng Y."/>
            <person name="Xiao L."/>
        </authorList>
    </citation>
    <scope>NUCLEOTIDE SEQUENCE [LARGE SCALE GENOMIC DNA]</scope>
    <source>
        <strain evidence="3">30847</strain>
    </source>
</reference>
<dbReference type="VEuPathDB" id="CryptoDB:cand_034000"/>
<feature type="compositionally biased region" description="Polar residues" evidence="1">
    <location>
        <begin position="1716"/>
        <end position="1727"/>
    </location>
</feature>
<dbReference type="OrthoDB" id="342312at2759"/>
<dbReference type="GeneID" id="92367584"/>
<dbReference type="EMBL" id="LRBS01000002">
    <property type="protein sequence ID" value="OII78342.1"/>
    <property type="molecule type" value="Genomic_DNA"/>
</dbReference>
<accession>A0A1J4MW04</accession>
<feature type="chain" id="PRO_5013357611" evidence="2">
    <location>
        <begin position="26"/>
        <end position="2187"/>
    </location>
</feature>
<dbReference type="RefSeq" id="XP_067070188.1">
    <property type="nucleotide sequence ID" value="XM_067213626.1"/>
</dbReference>
<feature type="compositionally biased region" description="Polar residues" evidence="1">
    <location>
        <begin position="1801"/>
        <end position="1819"/>
    </location>
</feature>
<comment type="caution">
    <text evidence="3">The sequence shown here is derived from an EMBL/GenBank/DDBJ whole genome shotgun (WGS) entry which is preliminary data.</text>
</comment>
<proteinExistence type="predicted"/>
<protein>
    <submittedName>
        <fullName evidence="3">Uncharacterized protein</fullName>
    </submittedName>
</protein>
<evidence type="ECO:0000256" key="2">
    <source>
        <dbReference type="SAM" id="SignalP"/>
    </source>
</evidence>
<evidence type="ECO:0000313" key="3">
    <source>
        <dbReference type="EMBL" id="OII78342.1"/>
    </source>
</evidence>
<feature type="region of interest" description="Disordered" evidence="1">
    <location>
        <begin position="2165"/>
        <end position="2187"/>
    </location>
</feature>
<evidence type="ECO:0000256" key="1">
    <source>
        <dbReference type="SAM" id="MobiDB-lite"/>
    </source>
</evidence>
<gene>
    <name evidence="3" type="ORF">cand_034000</name>
</gene>
<dbReference type="Proteomes" id="UP000186804">
    <property type="component" value="Unassembled WGS sequence"/>
</dbReference>
<keyword evidence="2" id="KW-0732">Signal</keyword>
<feature type="region of interest" description="Disordered" evidence="1">
    <location>
        <begin position="1716"/>
        <end position="1831"/>
    </location>
</feature>
<feature type="signal peptide" evidence="2">
    <location>
        <begin position="1"/>
        <end position="25"/>
    </location>
</feature>
<keyword evidence="4" id="KW-1185">Reference proteome</keyword>
<sequence>MFSGINISSCSILLILLIYIKNCETSDNSLLSGKISQLDTSYLVGTVPQHGYQLSVTEELSKGGNPMDLSIFRSDKSIPEESEAMTIKKMNEVYSDSLENSELTGISPTSYKIGNELSNKFTGLLNQKPEDILSKSASLSSNFIGIQTLNSNQDPSLSYNSLQNNTPEISASQITQAPVQLMPSMRKFSDVSDPSIIPFTPVDSENDVSSLIDGSVNPEDSSELLDKSINLENSMLEASSSIIPEIDESIPRTDVTLHSSLYGMTALSGNLPDIPDELLLIEININEALFSSGLPISSADITLFTNRVIVQYPDVNLKSFATKIAQNNFFENIPNNPNYFFNILECIYQLENVLFQTRFVLNPLYIVDIINGCNSIRNILNIVDSRSVASSAIKLGIRYLTLRLYNISQKDIIDILNEVQPLPGYLDQKVFSEIEKAIINDFEKKSQNVPFLFSYWRLILIEQLKLIHPEPQIHFEQLSNNSLGLFDILLEALYIDPMRMCPYVVAIIVYHLQPFPRQEIRLAISKIQTICLAVLKDVGYTEGAILNSLNKPTSEGFEFLDIHMSGLHSGYASLIYFHPSFPRFPQDFSWELCYKIFTSISMVLDSDNTKVISLSQICTAITNMQPSKFVRERLMSIINVPKQIMNKVINIQDESEFLKVLATRLDLKLHFIQDIFQKFVLGNPILYIKYFQNIFNNSVKHFIGLRGDSRYSTTLNDDRIPQISTNKLFKSIQKWSSIHSYFLSFSWSVPNSIEILGGFYKFTLSNCESLMFQVFRRSSYSIRGSIVDSLMLCMSIYSVMYSQNISPVLIQNYSIDKLKNSLNIKIGTWIPTKIEWMRAIYVVLESRLRVIPSISNSQLLSNAISEDIFMCHFLISKYMHGLLLVDKFRKALEMQQIQYLVSDNTFIFSLCSNIFMGAHATKEEVIELILISTVVEAIRQFGFSPDFQKIREIIKQQKIEFAGNKKSQGSIPEAGIILESITSYYPQKLRNVMLKALGENLGLQHQPPYYIRALSFLKQSLTQNGCSNHEVFDFSDLSPNESLEYSSSSSGKFKYLVNSCLSWKNYGYFNLISCTMALVHANLCSTLQLALSTSVNVARQLNWPEELIYLVLSVDNLLEKSNPIKLQMINLLKQHINTYDLSIFENIKQELLLVQRNLGYMEYELSNPTQPDQIVELSLSENNFSEDSSQVQANVDLHIAMGLCSSISKSGIKLWNHRVNFINQFQEYQVIKSVENKDRIPSVDSYIDNLDLLAAPPTFTSYNIQKLFSNLQIMKSLCFHKPQGAFICDINTNSGLPKLIVSNPNDITTLGTISIMIPPPGIQIQSSVTLEVAHPPSYAPVWTKITPKGILNLSIILSTTWKSDLIKYETLSTMYFPYSGFYIRLIPPVFRITINNVDSSVRKSDSNENIQLLKGSLSNLDRSLSGIGDKSLKNEISDSSKLLENSENKKEVSASLSPSSFYLYSPSPDSPHTSVEESIAVLSGSKSTVLPGIWYEHLGYITFKQVLDFIDILMKISNLKISVESVVLNVLWTLIASLVSFWSVNVSHCKLNWNVLYIYTGSLTIKKFLFQKLWQSILLNFKDVSKIKINAVESIANFLQSKLSPTMVRLSDLGNADLESQESCNDKDIILQMARNLASKIKNFENLVTNDIATTCQNIAQIEPKRVDCSKLAWGDEYRNYPEDLYEWPVIDTPIIAPETKIAKLNVIETMGSKSENSRIYTNTDPNSPIPLLQEPSSPNSPIPLLQEPNSPNSPIPLLQEPNSPNSPIPLVQEPNSSNSPIPLVQESNTNNPYSPIPSVKDSSNQYTIFNGDDSSPNPLKTDHDNSPGIYGTSYQSLIESNQYSQSAVPDNSASIAKLTPQLTPPEVSSKSTEDLSKHFTNNALHSAEIQNYPEYTKIYKDKTIESASIYSAEDLNDLVLAQVNTRDLLQLPIFPKLDIRLSEQNKYEIMQLQAAINPFALDLLKQLTLWSSEKSGKHPANIPNTSIKPYFLFIPPTPNNIPDSIPKLTKYFMIGEEVLLFTLQQLQRLELIEEKKINDISNVKISKANLAIMKSAQSLHNLHITGTSRTSVNPYTSPHQYAEVNTGLGTSVSSENKSISPVSGFNQGINQAGYHINSPQDNFGTHILTSDKVTHPTYSTSNLSPDIKYDGSSNLLTSSGFEPSSFSYSEGIQSPVEQSPSSQNTM</sequence>
<name>A0A1J4MW04_9CRYT</name>
<evidence type="ECO:0000313" key="4">
    <source>
        <dbReference type="Proteomes" id="UP000186804"/>
    </source>
</evidence>
<feature type="compositionally biased region" description="Polar residues" evidence="1">
    <location>
        <begin position="2176"/>
        <end position="2187"/>
    </location>
</feature>
<feature type="compositionally biased region" description="Polar residues" evidence="1">
    <location>
        <begin position="1774"/>
        <end position="1794"/>
    </location>
</feature>
<organism evidence="3 4">
    <name type="scientific">Cryptosporidium andersoni</name>
    <dbReference type="NCBI Taxonomy" id="117008"/>
    <lineage>
        <taxon>Eukaryota</taxon>
        <taxon>Sar</taxon>
        <taxon>Alveolata</taxon>
        <taxon>Apicomplexa</taxon>
        <taxon>Conoidasida</taxon>
        <taxon>Coccidia</taxon>
        <taxon>Eucoccidiorida</taxon>
        <taxon>Eimeriorina</taxon>
        <taxon>Cryptosporidiidae</taxon>
        <taxon>Cryptosporidium</taxon>
    </lineage>
</organism>